<reference evidence="2 3" key="1">
    <citation type="submission" date="2016-06" db="EMBL/GenBank/DDBJ databases">
        <title>The Draft Genome Sequence and Annotation of the Desert Woodrat Neotoma lepida.</title>
        <authorList>
            <person name="Campbell M."/>
            <person name="Oakeson K.F."/>
            <person name="Yandell M."/>
            <person name="Halpert J.R."/>
            <person name="Dearing D."/>
        </authorList>
    </citation>
    <scope>NUCLEOTIDE SEQUENCE [LARGE SCALE GENOMIC DNA]</scope>
    <source>
        <strain evidence="2">417</strain>
        <tissue evidence="2">Liver</tissue>
    </source>
</reference>
<dbReference type="OrthoDB" id="9639961at2759"/>
<evidence type="ECO:0000313" key="3">
    <source>
        <dbReference type="Proteomes" id="UP000092124"/>
    </source>
</evidence>
<keyword evidence="1" id="KW-0732">Signal</keyword>
<dbReference type="AlphaFoldDB" id="A0A1A6GCG5"/>
<feature type="chain" id="PRO_5008345491" description="Secreted protein" evidence="1">
    <location>
        <begin position="23"/>
        <end position="82"/>
    </location>
</feature>
<accession>A0A1A6GCG5</accession>
<evidence type="ECO:0000256" key="1">
    <source>
        <dbReference type="SAM" id="SignalP"/>
    </source>
</evidence>
<gene>
    <name evidence="2" type="ORF">A6R68_08014</name>
</gene>
<organism evidence="2 3">
    <name type="scientific">Neotoma lepida</name>
    <name type="common">Desert woodrat</name>
    <dbReference type="NCBI Taxonomy" id="56216"/>
    <lineage>
        <taxon>Eukaryota</taxon>
        <taxon>Metazoa</taxon>
        <taxon>Chordata</taxon>
        <taxon>Craniata</taxon>
        <taxon>Vertebrata</taxon>
        <taxon>Euteleostomi</taxon>
        <taxon>Mammalia</taxon>
        <taxon>Eutheria</taxon>
        <taxon>Euarchontoglires</taxon>
        <taxon>Glires</taxon>
        <taxon>Rodentia</taxon>
        <taxon>Myomorpha</taxon>
        <taxon>Muroidea</taxon>
        <taxon>Cricetidae</taxon>
        <taxon>Neotominae</taxon>
        <taxon>Neotoma</taxon>
    </lineage>
</organism>
<proteinExistence type="predicted"/>
<sequence>MSRELCVLKSVMVAVLRAAAMASPRVEAMANSLAMVDSNKAMDNNKAPITHLRVMDSRTSTTAAVEVVEGVVEAAMAKISPP</sequence>
<evidence type="ECO:0008006" key="4">
    <source>
        <dbReference type="Google" id="ProtNLM"/>
    </source>
</evidence>
<dbReference type="EMBL" id="LZPO01099884">
    <property type="protein sequence ID" value="OBS63460.1"/>
    <property type="molecule type" value="Genomic_DNA"/>
</dbReference>
<comment type="caution">
    <text evidence="2">The sequence shown here is derived from an EMBL/GenBank/DDBJ whole genome shotgun (WGS) entry which is preliminary data.</text>
</comment>
<keyword evidence="3" id="KW-1185">Reference proteome</keyword>
<evidence type="ECO:0000313" key="2">
    <source>
        <dbReference type="EMBL" id="OBS63460.1"/>
    </source>
</evidence>
<protein>
    <recommendedName>
        <fullName evidence="4">Secreted protein</fullName>
    </recommendedName>
</protein>
<feature type="signal peptide" evidence="1">
    <location>
        <begin position="1"/>
        <end position="22"/>
    </location>
</feature>
<dbReference type="Proteomes" id="UP000092124">
    <property type="component" value="Unassembled WGS sequence"/>
</dbReference>
<name>A0A1A6GCG5_NEOLE</name>